<dbReference type="InterPro" id="IPR014729">
    <property type="entry name" value="Rossmann-like_a/b/a_fold"/>
</dbReference>
<accession>A0A258CQ29</accession>
<dbReference type="SUPFAM" id="SSF52402">
    <property type="entry name" value="Adenine nucleotide alpha hydrolases-like"/>
    <property type="match status" value="1"/>
</dbReference>
<dbReference type="Gene3D" id="3.40.50.620">
    <property type="entry name" value="HUPs"/>
    <property type="match status" value="1"/>
</dbReference>
<dbReference type="EMBL" id="NCDQ01000615">
    <property type="protein sequence ID" value="OYW97686.1"/>
    <property type="molecule type" value="Genomic_DNA"/>
</dbReference>
<evidence type="ECO:0000259" key="1">
    <source>
        <dbReference type="Pfam" id="PF01507"/>
    </source>
</evidence>
<evidence type="ECO:0000313" key="2">
    <source>
        <dbReference type="EMBL" id="OYW97686.1"/>
    </source>
</evidence>
<dbReference type="Proteomes" id="UP000215616">
    <property type="component" value="Unassembled WGS sequence"/>
</dbReference>
<reference evidence="2 3" key="1">
    <citation type="submission" date="2017-03" db="EMBL/GenBank/DDBJ databases">
        <title>Lifting the veil on microbial sulfur biogeochemistry in mining wastewaters.</title>
        <authorList>
            <person name="Kantor R.S."/>
            <person name="Colenbrander Nelson T."/>
            <person name="Marshall S."/>
            <person name="Bennett D."/>
            <person name="Apte S."/>
            <person name="Camacho D."/>
            <person name="Thomas B.C."/>
            <person name="Warren L.A."/>
            <person name="Banfield J.F."/>
        </authorList>
    </citation>
    <scope>NUCLEOTIDE SEQUENCE [LARGE SCALE GENOMIC DNA]</scope>
    <source>
        <strain evidence="2">32-67-7</strain>
    </source>
</reference>
<dbReference type="InterPro" id="IPR002500">
    <property type="entry name" value="PAPS_reduct_dom"/>
</dbReference>
<name>A0A258CQ29_CAUVI</name>
<proteinExistence type="predicted"/>
<sequence>MKIDVLDAVLRNQVRFEGARTLVIDGCRAQESPGRATYEVFEIHRADARKVKKRHVDTLRIIHGWSEAEVWEILRQHGIVPHLAYWLNWSRLSCMACIFLKSSGYRTLLDYFLSRFRQIEQREAKSGRTITMGFTVREMAMLGTAYPATAARPDLVAIALDETYRAPVTCDPDLWGLPPGAFGDGSEGPG</sequence>
<feature type="domain" description="Phosphoadenosine phosphosulphate reductase" evidence="1">
    <location>
        <begin position="20"/>
        <end position="97"/>
    </location>
</feature>
<dbReference type="AlphaFoldDB" id="A0A258CQ29"/>
<comment type="caution">
    <text evidence="2">The sequence shown here is derived from an EMBL/GenBank/DDBJ whole genome shotgun (WGS) entry which is preliminary data.</text>
</comment>
<organism evidence="2 3">
    <name type="scientific">Caulobacter vibrioides</name>
    <name type="common">Caulobacter crescentus</name>
    <dbReference type="NCBI Taxonomy" id="155892"/>
    <lineage>
        <taxon>Bacteria</taxon>
        <taxon>Pseudomonadati</taxon>
        <taxon>Pseudomonadota</taxon>
        <taxon>Alphaproteobacteria</taxon>
        <taxon>Caulobacterales</taxon>
        <taxon>Caulobacteraceae</taxon>
        <taxon>Caulobacter</taxon>
    </lineage>
</organism>
<evidence type="ECO:0000313" key="3">
    <source>
        <dbReference type="Proteomes" id="UP000215616"/>
    </source>
</evidence>
<dbReference type="Pfam" id="PF01507">
    <property type="entry name" value="PAPS_reduct"/>
    <property type="match status" value="1"/>
</dbReference>
<gene>
    <name evidence="2" type="ORF">B7Z12_21230</name>
</gene>
<protein>
    <recommendedName>
        <fullName evidence="1">Phosphoadenosine phosphosulphate reductase domain-containing protein</fullName>
    </recommendedName>
</protein>
<dbReference type="GO" id="GO:0003824">
    <property type="term" value="F:catalytic activity"/>
    <property type="evidence" value="ECO:0007669"/>
    <property type="project" value="InterPro"/>
</dbReference>